<proteinExistence type="predicted"/>
<sequence length="156" mass="16928">MIRRLVQDEGLSVLQATGEMQMFLNRLPLFYDLITRPDVWSSGDAALPADDENGDEVDESSTPQPSQADEPLPVGDKDGDEVHEPSTTQPTNVEQWLADLSIQQDDRAADGQPDTQTKHEIAPSAPSSSPAVAGLLESEGESNEAPHRHHSRSGTF</sequence>
<feature type="compositionally biased region" description="Polar residues" evidence="1">
    <location>
        <begin position="85"/>
        <end position="94"/>
    </location>
</feature>
<reference evidence="2 3" key="1">
    <citation type="submission" date="2017-06" db="EMBL/GenBank/DDBJ databases">
        <title>Comparative genomic analysis of Ambrosia Fusariam Clade fungi.</title>
        <authorList>
            <person name="Stajich J.E."/>
            <person name="Carrillo J."/>
            <person name="Kijimoto T."/>
            <person name="Eskalen A."/>
            <person name="O'Donnell K."/>
            <person name="Kasson M."/>
        </authorList>
    </citation>
    <scope>NUCLEOTIDE SEQUENCE [LARGE SCALE GENOMIC DNA]</scope>
    <source>
        <strain evidence="2 3">NRRL62606</strain>
    </source>
</reference>
<comment type="caution">
    <text evidence="2">The sequence shown here is derived from an EMBL/GenBank/DDBJ whole genome shotgun (WGS) entry which is preliminary data.</text>
</comment>
<feature type="compositionally biased region" description="Acidic residues" evidence="1">
    <location>
        <begin position="49"/>
        <end position="59"/>
    </location>
</feature>
<feature type="compositionally biased region" description="Basic and acidic residues" evidence="1">
    <location>
        <begin position="75"/>
        <end position="84"/>
    </location>
</feature>
<evidence type="ECO:0000313" key="2">
    <source>
        <dbReference type="EMBL" id="RSL77766.1"/>
    </source>
</evidence>
<protein>
    <submittedName>
        <fullName evidence="2">Uncharacterized protein</fullName>
    </submittedName>
</protein>
<dbReference type="Proteomes" id="UP000287972">
    <property type="component" value="Unassembled WGS sequence"/>
</dbReference>
<keyword evidence="3" id="KW-1185">Reference proteome</keyword>
<evidence type="ECO:0000313" key="3">
    <source>
        <dbReference type="Proteomes" id="UP000287972"/>
    </source>
</evidence>
<feature type="region of interest" description="Disordered" evidence="1">
    <location>
        <begin position="44"/>
        <end position="156"/>
    </location>
</feature>
<organism evidence="2 3">
    <name type="scientific">Fusarium floridanum</name>
    <dbReference type="NCBI Taxonomy" id="1325733"/>
    <lineage>
        <taxon>Eukaryota</taxon>
        <taxon>Fungi</taxon>
        <taxon>Dikarya</taxon>
        <taxon>Ascomycota</taxon>
        <taxon>Pezizomycotina</taxon>
        <taxon>Sordariomycetes</taxon>
        <taxon>Hypocreomycetidae</taxon>
        <taxon>Hypocreales</taxon>
        <taxon>Nectriaceae</taxon>
        <taxon>Fusarium</taxon>
        <taxon>Fusarium solani species complex</taxon>
    </lineage>
</organism>
<accession>A0A428RJU2</accession>
<dbReference type="EMBL" id="NKCL01000235">
    <property type="protein sequence ID" value="RSL77766.1"/>
    <property type="molecule type" value="Genomic_DNA"/>
</dbReference>
<gene>
    <name evidence="2" type="ORF">CEP51_008806</name>
</gene>
<evidence type="ECO:0000256" key="1">
    <source>
        <dbReference type="SAM" id="MobiDB-lite"/>
    </source>
</evidence>
<dbReference type="AlphaFoldDB" id="A0A428RJU2"/>
<name>A0A428RJU2_9HYPO</name>
<feature type="compositionally biased region" description="Basic residues" evidence="1">
    <location>
        <begin position="147"/>
        <end position="156"/>
    </location>
</feature>
<feature type="compositionally biased region" description="Low complexity" evidence="1">
    <location>
        <begin position="122"/>
        <end position="131"/>
    </location>
</feature>